<reference evidence="12 13" key="1">
    <citation type="journal article" date="2017" name="Nat. Ecol. Evol.">
        <title>Scallop genome provides insights into evolution of bilaterian karyotype and development.</title>
        <authorList>
            <person name="Wang S."/>
            <person name="Zhang J."/>
            <person name="Jiao W."/>
            <person name="Li J."/>
            <person name="Xun X."/>
            <person name="Sun Y."/>
            <person name="Guo X."/>
            <person name="Huan P."/>
            <person name="Dong B."/>
            <person name="Zhang L."/>
            <person name="Hu X."/>
            <person name="Sun X."/>
            <person name="Wang J."/>
            <person name="Zhao C."/>
            <person name="Wang Y."/>
            <person name="Wang D."/>
            <person name="Huang X."/>
            <person name="Wang R."/>
            <person name="Lv J."/>
            <person name="Li Y."/>
            <person name="Zhang Z."/>
            <person name="Liu B."/>
            <person name="Lu W."/>
            <person name="Hui Y."/>
            <person name="Liang J."/>
            <person name="Zhou Z."/>
            <person name="Hou R."/>
            <person name="Li X."/>
            <person name="Liu Y."/>
            <person name="Li H."/>
            <person name="Ning X."/>
            <person name="Lin Y."/>
            <person name="Zhao L."/>
            <person name="Xing Q."/>
            <person name="Dou J."/>
            <person name="Li Y."/>
            <person name="Mao J."/>
            <person name="Guo H."/>
            <person name="Dou H."/>
            <person name="Li T."/>
            <person name="Mu C."/>
            <person name="Jiang W."/>
            <person name="Fu Q."/>
            <person name="Fu X."/>
            <person name="Miao Y."/>
            <person name="Liu J."/>
            <person name="Yu Q."/>
            <person name="Li R."/>
            <person name="Liao H."/>
            <person name="Li X."/>
            <person name="Kong Y."/>
            <person name="Jiang Z."/>
            <person name="Chourrout D."/>
            <person name="Li R."/>
            <person name="Bao Z."/>
        </authorList>
    </citation>
    <scope>NUCLEOTIDE SEQUENCE [LARGE SCALE GENOMIC DNA]</scope>
    <source>
        <strain evidence="12 13">PY_sf001</strain>
    </source>
</reference>
<evidence type="ECO:0000256" key="3">
    <source>
        <dbReference type="ARBA" id="ARBA00022806"/>
    </source>
</evidence>
<feature type="domain" description="Helicase ATP-binding" evidence="9">
    <location>
        <begin position="230"/>
        <end position="548"/>
    </location>
</feature>
<dbReference type="PROSITE" id="PS51194">
    <property type="entry name" value="HELICASE_CTER"/>
    <property type="match status" value="1"/>
</dbReference>
<dbReference type="GO" id="GO:0005524">
    <property type="term" value="F:ATP binding"/>
    <property type="evidence" value="ECO:0007669"/>
    <property type="project" value="UniProtKB-UniRule"/>
</dbReference>
<sequence>MATSIHVKPKSKWKKIEITKGLGTGHDFSGLMCMEELTDYELITKTRKNVSKQGAKDTKEPVGPEKSEREISKKKTKDKKKKKKKKEENTTESPGEIEATDSVEKKKKKKKQKKGDIIKLSQVQTVSDLSEDLLKEESTHSKKKKKQRKRKKSEDTNQGEGPSPKKKKKADKPVVPDLEGKDENENKPQEKVSVTDMAAWKNMHVPAPVLLALKQDGFAVPTPIQTLAIPHAIRDRLDIVGAAETGSGKTLAFGIPLIDKILRVKQEQENRKKKGVEEEECGSGSDIEPQDEMNDEMNDEIDNEDDNESDNEMVDSGEESEEELLFETSDEDDEEEEVEQDDTEEVDISEDENDEEELGSEEEEELVEGDGFGCVKVIDDADFSDIDPSLLGQFEPVKTPKYPQKPPMALILEPTRELAVQVKNHLLRIIRHTDIKVVTVVGGLSMEKQLRVMKKCPEVVVATPGRLWELVQQDNSYLSQVSEIRCLVVDEADRMIEKGHFQELTHILNHINRDAEKKLKRQTFVFSATLTTIHSGPHRHLNKKVKVTEELKLEKLMKTIGLKDRPKIIDLTRKIGTVETLTEARINCTMDEKDLHLYYFLNQYPGRTLVFANSKDCIRRLVSVLTLLNVNPLPLHADMHQKQRLKNLEKFTDNPRGLLLASDVAARGLDIPNVQHVVHYQVPHTVENYIHRSGRTARATKEGLSIMLVGQGDVKNYRKVVGSLNRSEELPVFPVNHQILTVIKERVDLAKQLDKLEHSVSKQKRQNSWFEKASKEVDIDLDETLLNDLGDSHYQSTQKQQIKFLNAELKALLKTSVIPKNFSGKYPTRTGRLVIPHTQALTKDAIENVKNDRKSQQKMMDKIRVAALTAKPGPEKKKKKWKKKWGK</sequence>
<dbReference type="InterPro" id="IPR014014">
    <property type="entry name" value="RNA_helicase_DEAD_Q_motif"/>
</dbReference>
<evidence type="ECO:0000256" key="1">
    <source>
        <dbReference type="ARBA" id="ARBA00022741"/>
    </source>
</evidence>
<comment type="function">
    <text evidence="7">RNA helicase.</text>
</comment>
<comment type="similarity">
    <text evidence="7">Belongs to the DEAD box helicase family.</text>
</comment>
<dbReference type="EMBL" id="NEDP02005458">
    <property type="protein sequence ID" value="OWF40635.1"/>
    <property type="molecule type" value="Genomic_DNA"/>
</dbReference>
<dbReference type="OrthoDB" id="4310724at2759"/>
<evidence type="ECO:0000256" key="2">
    <source>
        <dbReference type="ARBA" id="ARBA00022801"/>
    </source>
</evidence>
<evidence type="ECO:0000259" key="10">
    <source>
        <dbReference type="PROSITE" id="PS51194"/>
    </source>
</evidence>
<dbReference type="PROSITE" id="PS00039">
    <property type="entry name" value="DEAD_ATP_HELICASE"/>
    <property type="match status" value="1"/>
</dbReference>
<feature type="compositionally biased region" description="Basic and acidic residues" evidence="8">
    <location>
        <begin position="54"/>
        <end position="73"/>
    </location>
</feature>
<accession>A0A210PVZ5</accession>
<evidence type="ECO:0000256" key="7">
    <source>
        <dbReference type="RuleBase" id="RU365068"/>
    </source>
</evidence>
<dbReference type="Pfam" id="PF00271">
    <property type="entry name" value="Helicase_C"/>
    <property type="match status" value="1"/>
</dbReference>
<dbReference type="Pfam" id="PF00270">
    <property type="entry name" value="DEAD"/>
    <property type="match status" value="1"/>
</dbReference>
<dbReference type="PANTHER" id="PTHR24031">
    <property type="entry name" value="RNA HELICASE"/>
    <property type="match status" value="1"/>
</dbReference>
<evidence type="ECO:0000313" key="12">
    <source>
        <dbReference type="EMBL" id="OWF40635.1"/>
    </source>
</evidence>
<dbReference type="Gene3D" id="3.40.50.300">
    <property type="entry name" value="P-loop containing nucleotide triphosphate hydrolases"/>
    <property type="match status" value="3"/>
</dbReference>
<keyword evidence="2 7" id="KW-0378">Hydrolase</keyword>
<keyword evidence="3 7" id="KW-0347">Helicase</keyword>
<comment type="domain">
    <text evidence="7">The Q motif is unique to and characteristic of the DEAD box family of RNA helicases and controls ATP binding and hydrolysis.</text>
</comment>
<evidence type="ECO:0000259" key="11">
    <source>
        <dbReference type="PROSITE" id="PS51195"/>
    </source>
</evidence>
<dbReference type="InterPro" id="IPR011545">
    <property type="entry name" value="DEAD/DEAH_box_helicase_dom"/>
</dbReference>
<dbReference type="SUPFAM" id="SSF52540">
    <property type="entry name" value="P-loop containing nucleoside triphosphate hydrolases"/>
    <property type="match status" value="2"/>
</dbReference>
<protein>
    <recommendedName>
        <fullName evidence="7">ATP-dependent RNA helicase</fullName>
        <ecNumber evidence="7">3.6.4.13</ecNumber>
    </recommendedName>
</protein>
<dbReference type="PROSITE" id="PS51195">
    <property type="entry name" value="Q_MOTIF"/>
    <property type="match status" value="1"/>
</dbReference>
<evidence type="ECO:0000256" key="6">
    <source>
        <dbReference type="PROSITE-ProRule" id="PRU00552"/>
    </source>
</evidence>
<dbReference type="GO" id="GO:0003723">
    <property type="term" value="F:RNA binding"/>
    <property type="evidence" value="ECO:0007669"/>
    <property type="project" value="UniProtKB-UniRule"/>
</dbReference>
<evidence type="ECO:0000256" key="5">
    <source>
        <dbReference type="ARBA" id="ARBA00022884"/>
    </source>
</evidence>
<comment type="catalytic activity">
    <reaction evidence="7">
        <text>ATP + H2O = ADP + phosphate + H(+)</text>
        <dbReference type="Rhea" id="RHEA:13065"/>
        <dbReference type="ChEBI" id="CHEBI:15377"/>
        <dbReference type="ChEBI" id="CHEBI:15378"/>
        <dbReference type="ChEBI" id="CHEBI:30616"/>
        <dbReference type="ChEBI" id="CHEBI:43474"/>
        <dbReference type="ChEBI" id="CHEBI:456216"/>
        <dbReference type="EC" id="3.6.4.13"/>
    </reaction>
</comment>
<keyword evidence="13" id="KW-1185">Reference proteome</keyword>
<feature type="domain" description="DEAD-box RNA helicase Q" evidence="11">
    <location>
        <begin position="198"/>
        <end position="226"/>
    </location>
</feature>
<evidence type="ECO:0000256" key="4">
    <source>
        <dbReference type="ARBA" id="ARBA00022840"/>
    </source>
</evidence>
<dbReference type="SMART" id="SM00487">
    <property type="entry name" value="DEXDc"/>
    <property type="match status" value="1"/>
</dbReference>
<feature type="region of interest" description="Disordered" evidence="8">
    <location>
        <begin position="267"/>
        <end position="369"/>
    </location>
</feature>
<proteinExistence type="inferred from homology"/>
<dbReference type="GO" id="GO:0016787">
    <property type="term" value="F:hydrolase activity"/>
    <property type="evidence" value="ECO:0007669"/>
    <property type="project" value="UniProtKB-KW"/>
</dbReference>
<keyword evidence="5 7" id="KW-0694">RNA-binding</keyword>
<feature type="region of interest" description="Disordered" evidence="8">
    <location>
        <begin position="1"/>
        <end position="28"/>
    </location>
</feature>
<dbReference type="EC" id="3.6.4.13" evidence="7"/>
<feature type="compositionally biased region" description="Basic and acidic residues" evidence="8">
    <location>
        <begin position="171"/>
        <end position="190"/>
    </location>
</feature>
<comment type="caution">
    <text evidence="12">The sequence shown here is derived from an EMBL/GenBank/DDBJ whole genome shotgun (WGS) entry which is preliminary data.</text>
</comment>
<name>A0A210PVZ5_MIZYE</name>
<feature type="region of interest" description="Disordered" evidence="8">
    <location>
        <begin position="867"/>
        <end position="887"/>
    </location>
</feature>
<feature type="compositionally biased region" description="Basic residues" evidence="8">
    <location>
        <begin position="74"/>
        <end position="85"/>
    </location>
</feature>
<dbReference type="PROSITE" id="PS51192">
    <property type="entry name" value="HELICASE_ATP_BIND_1"/>
    <property type="match status" value="1"/>
</dbReference>
<feature type="compositionally biased region" description="Basic residues" evidence="8">
    <location>
        <begin position="876"/>
        <end position="887"/>
    </location>
</feature>
<organism evidence="12 13">
    <name type="scientific">Mizuhopecten yessoensis</name>
    <name type="common">Japanese scallop</name>
    <name type="synonym">Patinopecten yessoensis</name>
    <dbReference type="NCBI Taxonomy" id="6573"/>
    <lineage>
        <taxon>Eukaryota</taxon>
        <taxon>Metazoa</taxon>
        <taxon>Spiralia</taxon>
        <taxon>Lophotrochozoa</taxon>
        <taxon>Mollusca</taxon>
        <taxon>Bivalvia</taxon>
        <taxon>Autobranchia</taxon>
        <taxon>Pteriomorphia</taxon>
        <taxon>Pectinida</taxon>
        <taxon>Pectinoidea</taxon>
        <taxon>Pectinidae</taxon>
        <taxon>Mizuhopecten</taxon>
    </lineage>
</organism>
<keyword evidence="4 7" id="KW-0067">ATP-binding</keyword>
<dbReference type="InterPro" id="IPR001650">
    <property type="entry name" value="Helicase_C-like"/>
</dbReference>
<dbReference type="InterPro" id="IPR014001">
    <property type="entry name" value="Helicase_ATP-bd"/>
</dbReference>
<dbReference type="CDD" id="cd18787">
    <property type="entry name" value="SF2_C_DEAD"/>
    <property type="match status" value="1"/>
</dbReference>
<dbReference type="InterPro" id="IPR027417">
    <property type="entry name" value="P-loop_NTPase"/>
</dbReference>
<dbReference type="Proteomes" id="UP000242188">
    <property type="component" value="Unassembled WGS sequence"/>
</dbReference>
<evidence type="ECO:0000313" key="13">
    <source>
        <dbReference type="Proteomes" id="UP000242188"/>
    </source>
</evidence>
<dbReference type="GO" id="GO:0003724">
    <property type="term" value="F:RNA helicase activity"/>
    <property type="evidence" value="ECO:0007669"/>
    <property type="project" value="UniProtKB-EC"/>
</dbReference>
<dbReference type="AlphaFoldDB" id="A0A210PVZ5"/>
<evidence type="ECO:0000259" key="9">
    <source>
        <dbReference type="PROSITE" id="PS51192"/>
    </source>
</evidence>
<feature type="short sequence motif" description="Q motif" evidence="6">
    <location>
        <begin position="198"/>
        <end position="226"/>
    </location>
</feature>
<evidence type="ECO:0000256" key="8">
    <source>
        <dbReference type="SAM" id="MobiDB-lite"/>
    </source>
</evidence>
<dbReference type="STRING" id="6573.A0A210PVZ5"/>
<feature type="compositionally biased region" description="Acidic residues" evidence="8">
    <location>
        <begin position="288"/>
        <end position="368"/>
    </location>
</feature>
<gene>
    <name evidence="12" type="ORF">KP79_PYT02262</name>
</gene>
<dbReference type="CDD" id="cd17946">
    <property type="entry name" value="DEADc_DDX24"/>
    <property type="match status" value="1"/>
</dbReference>
<feature type="region of interest" description="Disordered" evidence="8">
    <location>
        <begin position="46"/>
        <end position="193"/>
    </location>
</feature>
<dbReference type="InterPro" id="IPR000629">
    <property type="entry name" value="RNA-helicase_DEAD-box_CS"/>
</dbReference>
<feature type="domain" description="Helicase C-terminal" evidence="10">
    <location>
        <begin position="593"/>
        <end position="741"/>
    </location>
</feature>
<dbReference type="SMART" id="SM00490">
    <property type="entry name" value="HELICc"/>
    <property type="match status" value="1"/>
</dbReference>
<feature type="compositionally biased region" description="Basic residues" evidence="8">
    <location>
        <begin position="141"/>
        <end position="151"/>
    </location>
</feature>
<keyword evidence="1 7" id="KW-0547">Nucleotide-binding</keyword>